<dbReference type="KEGG" id="pmes:FX988_01172"/>
<dbReference type="AlphaFoldDB" id="A0A857JIE7"/>
<dbReference type="Proteomes" id="UP000464524">
    <property type="component" value="Chromosome"/>
</dbReference>
<dbReference type="EMBL" id="CP047656">
    <property type="protein sequence ID" value="QHJ10950.1"/>
    <property type="molecule type" value="Genomic_DNA"/>
</dbReference>
<gene>
    <name evidence="1" type="ORF">FX988_01172</name>
</gene>
<keyword evidence="2" id="KW-1185">Reference proteome</keyword>
<evidence type="ECO:0000313" key="1">
    <source>
        <dbReference type="EMBL" id="QHJ10950.1"/>
    </source>
</evidence>
<organism evidence="1 2">
    <name type="scientific">Paraglaciecola mesophila</name>
    <dbReference type="NCBI Taxonomy" id="197222"/>
    <lineage>
        <taxon>Bacteria</taxon>
        <taxon>Pseudomonadati</taxon>
        <taxon>Pseudomonadota</taxon>
        <taxon>Gammaproteobacteria</taxon>
        <taxon>Alteromonadales</taxon>
        <taxon>Alteromonadaceae</taxon>
        <taxon>Paraglaciecola</taxon>
    </lineage>
</organism>
<accession>A0A857JIE7</accession>
<reference evidence="1 2" key="1">
    <citation type="submission" date="2019-12" db="EMBL/GenBank/DDBJ databases">
        <title>Genome sequencing and assembly of endphytes of Porphyra tenera.</title>
        <authorList>
            <person name="Park J.M."/>
            <person name="Shin R."/>
            <person name="Jo S.H."/>
        </authorList>
    </citation>
    <scope>NUCLEOTIDE SEQUENCE [LARGE SCALE GENOMIC DNA]</scope>
    <source>
        <strain evidence="1 2">GPM4</strain>
    </source>
</reference>
<proteinExistence type="predicted"/>
<name>A0A857JIE7_9ALTE</name>
<dbReference type="OrthoDB" id="6294070at2"/>
<evidence type="ECO:0000313" key="2">
    <source>
        <dbReference type="Proteomes" id="UP000464524"/>
    </source>
</evidence>
<sequence length="159" mass="18124">MSLTPEFKQQVISHLEQLSEALQARLSSLLEYEYPQEVTTLAFEVAVDGFSSGFPVKVSFLDKDNNAHFICVDGKTETGVSSASNLLTIEHVYPNELEDEYINMDDSLDPWEIATTALIEWFSSRWLAAKGQDFELNAFIAPHDSHYEFNLVLSKWQER</sequence>
<protein>
    <submittedName>
        <fullName evidence="1">Uncharacterized protein</fullName>
    </submittedName>
</protein>
<dbReference type="RefSeq" id="WP_160178747.1">
    <property type="nucleotide sequence ID" value="NZ_CP047656.1"/>
</dbReference>